<sequence>MPRELPGLYFDTVRQRYFPLAQRPAGATTTTTTATTATSAPRQPQQHKPEQQQSPRAALKRRRAPLWDSSRALRNARSFAERERAVHNAQCFEYAHTSVVEQCKIPVFHPIRSFCSTTWGGQRYSFIGDSAGWLYSQGKYAWEIELNIHPRTEISSICASGSLCVATSSGPSTKISVQDLSTAGRTSLLTLNNVYDVRCSHLSGSSLVLGAAKQAVYLPDIANPTFQYLPTHSDVYAVEREQDLIYTGARNGSIHRFDMRMHKPTGDLLFPDREPSNVVNLRVIRETQLLVNHRNGLIAAYDLRFPRESTPVMTYAGQVPSHYTLGFAVDPAQDFVFAAGDDRRIRAWSLRYGELLDPGPGQKAGGEDDDGCARGHARIGYDDLEEMPIDVPTGELPVRARGNPFRTVFPDRVATMQVAEEETGERVLWATSAGVLYRYGLGQRYVG</sequence>
<keyword evidence="2" id="KW-0677">Repeat</keyword>
<evidence type="ECO:0000256" key="3">
    <source>
        <dbReference type="SAM" id="MobiDB-lite"/>
    </source>
</evidence>
<dbReference type="Gene3D" id="2.130.10.10">
    <property type="entry name" value="YVTN repeat-like/Quinoprotein amine dehydrogenase"/>
    <property type="match status" value="1"/>
</dbReference>
<dbReference type="PANTHER" id="PTHR44472:SF1">
    <property type="entry name" value="DDB1 AND CUL4 ASSOCIATED FACTOR 4"/>
    <property type="match status" value="1"/>
</dbReference>
<reference evidence="4 5" key="1">
    <citation type="journal article" date="2010" name="Nat. Biotechnol.">
        <title>Genome sequence of the model mushroom Schizophyllum commune.</title>
        <authorList>
            <person name="Ohm R.A."/>
            <person name="de Jong J.F."/>
            <person name="Lugones L.G."/>
            <person name="Aerts A."/>
            <person name="Kothe E."/>
            <person name="Stajich J.E."/>
            <person name="de Vries R.P."/>
            <person name="Record E."/>
            <person name="Levasseur A."/>
            <person name="Baker S.E."/>
            <person name="Bartholomew K.A."/>
            <person name="Coutinho P.M."/>
            <person name="Erdmann S."/>
            <person name="Fowler T.J."/>
            <person name="Gathman A.C."/>
            <person name="Lombard V."/>
            <person name="Henrissat B."/>
            <person name="Knabe N."/>
            <person name="Kuees U."/>
            <person name="Lilly W.W."/>
            <person name="Lindquist E."/>
            <person name="Lucas S."/>
            <person name="Magnuson J.K."/>
            <person name="Piumi F."/>
            <person name="Raudaskoski M."/>
            <person name="Salamov A."/>
            <person name="Schmutz J."/>
            <person name="Schwarze F.W.M.R."/>
            <person name="vanKuyk P.A."/>
            <person name="Horton J.S."/>
            <person name="Grigoriev I.V."/>
            <person name="Woesten H.A.B."/>
        </authorList>
    </citation>
    <scope>NUCLEOTIDE SEQUENCE [LARGE SCALE GENOMIC DNA]</scope>
    <source>
        <strain evidence="5">H4-8 / FGSC 9210</strain>
    </source>
</reference>
<evidence type="ECO:0000313" key="5">
    <source>
        <dbReference type="Proteomes" id="UP000007431"/>
    </source>
</evidence>
<accession>D8PY81</accession>
<evidence type="ECO:0008006" key="6">
    <source>
        <dbReference type="Google" id="ProtNLM"/>
    </source>
</evidence>
<evidence type="ECO:0000256" key="2">
    <source>
        <dbReference type="ARBA" id="ARBA00022737"/>
    </source>
</evidence>
<organism evidence="5">
    <name type="scientific">Schizophyllum commune (strain H4-8 / FGSC 9210)</name>
    <name type="common">Split gill fungus</name>
    <dbReference type="NCBI Taxonomy" id="578458"/>
    <lineage>
        <taxon>Eukaryota</taxon>
        <taxon>Fungi</taxon>
        <taxon>Dikarya</taxon>
        <taxon>Basidiomycota</taxon>
        <taxon>Agaricomycotina</taxon>
        <taxon>Agaricomycetes</taxon>
        <taxon>Agaricomycetidae</taxon>
        <taxon>Agaricales</taxon>
        <taxon>Schizophyllaceae</taxon>
        <taxon>Schizophyllum</taxon>
    </lineage>
</organism>
<dbReference type="InterPro" id="IPR015943">
    <property type="entry name" value="WD40/YVTN_repeat-like_dom_sf"/>
</dbReference>
<dbReference type="RefSeq" id="XP_003034706.1">
    <property type="nucleotide sequence ID" value="XM_003034660.1"/>
</dbReference>
<dbReference type="AlphaFoldDB" id="D8PY81"/>
<dbReference type="Proteomes" id="UP000007431">
    <property type="component" value="Unassembled WGS sequence"/>
</dbReference>
<dbReference type="OMA" id="IRGWSLH"/>
<dbReference type="HOGENOM" id="CLU_049928_0_0_1"/>
<dbReference type="SUPFAM" id="SSF50998">
    <property type="entry name" value="Quinoprotein alcohol dehydrogenase-like"/>
    <property type="match status" value="1"/>
</dbReference>
<keyword evidence="1" id="KW-0853">WD repeat</keyword>
<dbReference type="GO" id="GO:0080008">
    <property type="term" value="C:Cul4-RING E3 ubiquitin ligase complex"/>
    <property type="evidence" value="ECO:0007669"/>
    <property type="project" value="TreeGrafter"/>
</dbReference>
<feature type="region of interest" description="Disordered" evidence="3">
    <location>
        <begin position="21"/>
        <end position="63"/>
    </location>
</feature>
<dbReference type="OrthoDB" id="128867at2759"/>
<keyword evidence="5" id="KW-1185">Reference proteome</keyword>
<dbReference type="PANTHER" id="PTHR44472">
    <property type="entry name" value="DDB1- AND CUL4-ASSOCIATED FACTOR 4-RELATED"/>
    <property type="match status" value="1"/>
</dbReference>
<evidence type="ECO:0000256" key="1">
    <source>
        <dbReference type="ARBA" id="ARBA00022574"/>
    </source>
</evidence>
<dbReference type="EMBL" id="GL377304">
    <property type="protein sequence ID" value="EFI99803.1"/>
    <property type="molecule type" value="Genomic_DNA"/>
</dbReference>
<dbReference type="InParanoid" id="D8PY81"/>
<dbReference type="KEGG" id="scm:SCHCO_01138439"/>
<dbReference type="InterPro" id="IPR011047">
    <property type="entry name" value="Quinoprotein_ADH-like_sf"/>
</dbReference>
<dbReference type="STRING" id="578458.D8PY81"/>
<dbReference type="eggNOG" id="KOG2695">
    <property type="taxonomic scope" value="Eukaryota"/>
</dbReference>
<feature type="compositionally biased region" description="Low complexity" evidence="3">
    <location>
        <begin position="27"/>
        <end position="57"/>
    </location>
</feature>
<dbReference type="InterPro" id="IPR052254">
    <property type="entry name" value="CUL4-DDB1_E3_ligase_receptor"/>
</dbReference>
<name>D8PY81_SCHCM</name>
<evidence type="ECO:0000313" key="4">
    <source>
        <dbReference type="EMBL" id="EFI99803.1"/>
    </source>
</evidence>
<gene>
    <name evidence="4" type="ORF">SCHCODRAFT_256684</name>
</gene>
<dbReference type="VEuPathDB" id="FungiDB:SCHCODRAFT_01138439"/>
<proteinExistence type="predicted"/>
<dbReference type="GeneID" id="9592267"/>
<protein>
    <recommendedName>
        <fullName evidence="6">WD40 repeat-like protein</fullName>
    </recommendedName>
</protein>